<dbReference type="STRING" id="1254432.SCE1572_28430"/>
<proteinExistence type="predicted"/>
<gene>
    <name evidence="2" type="ORF">SCE1572_28430</name>
</gene>
<dbReference type="HOGENOM" id="CLU_1546600_0_0_7"/>
<evidence type="ECO:0000313" key="3">
    <source>
        <dbReference type="Proteomes" id="UP000014803"/>
    </source>
</evidence>
<dbReference type="Proteomes" id="UP000014803">
    <property type="component" value="Chromosome"/>
</dbReference>
<evidence type="ECO:0000256" key="1">
    <source>
        <dbReference type="SAM" id="MobiDB-lite"/>
    </source>
</evidence>
<sequence length="173" mass="17400">MPAPGSGDTGGGDGQGETPPAAEHGDPAPGSGDTGGGDGQGETPPAAEYSVQYYPGPDHLLVRKADRELDRCVQLNASTPPLVQTGLDIEAPEGWSAAYVLITDRAADCEGPAGTSKGRKVSVTGATGTLSWEAGPSDYVLCNISVDVTATARGEPEAHHLFATGLSIGGDCP</sequence>
<protein>
    <submittedName>
        <fullName evidence="2">Uncharacterized protein</fullName>
    </submittedName>
</protein>
<reference evidence="2 3" key="1">
    <citation type="journal article" date="2013" name="Sci. Rep.">
        <title>Extraordinary expansion of a Sorangium cellulosum genome from an alkaline milieu.</title>
        <authorList>
            <person name="Han K."/>
            <person name="Li Z.F."/>
            <person name="Peng R."/>
            <person name="Zhu L.P."/>
            <person name="Zhou T."/>
            <person name="Wang L.G."/>
            <person name="Li S.G."/>
            <person name="Zhang X.B."/>
            <person name="Hu W."/>
            <person name="Wu Z.H."/>
            <person name="Qin N."/>
            <person name="Li Y.Z."/>
        </authorList>
    </citation>
    <scope>NUCLEOTIDE SEQUENCE [LARGE SCALE GENOMIC DNA]</scope>
    <source>
        <strain evidence="2 3">So0157-2</strain>
    </source>
</reference>
<evidence type="ECO:0000313" key="2">
    <source>
        <dbReference type="EMBL" id="AGP38052.1"/>
    </source>
</evidence>
<feature type="compositionally biased region" description="Low complexity" evidence="1">
    <location>
        <begin position="16"/>
        <end position="31"/>
    </location>
</feature>
<dbReference type="EMBL" id="CP003969">
    <property type="protein sequence ID" value="AGP38052.1"/>
    <property type="molecule type" value="Genomic_DNA"/>
</dbReference>
<name>S4XXY2_SORCE</name>
<accession>S4XXY2</accession>
<dbReference type="PATRIC" id="fig|1254432.3.peg.6427"/>
<organism evidence="2 3">
    <name type="scientific">Sorangium cellulosum So0157-2</name>
    <dbReference type="NCBI Taxonomy" id="1254432"/>
    <lineage>
        <taxon>Bacteria</taxon>
        <taxon>Pseudomonadati</taxon>
        <taxon>Myxococcota</taxon>
        <taxon>Polyangia</taxon>
        <taxon>Polyangiales</taxon>
        <taxon>Polyangiaceae</taxon>
        <taxon>Sorangium</taxon>
    </lineage>
</organism>
<feature type="region of interest" description="Disordered" evidence="1">
    <location>
        <begin position="1"/>
        <end position="52"/>
    </location>
</feature>
<dbReference type="AlphaFoldDB" id="S4XXY2"/>
<dbReference type="KEGG" id="scu:SCE1572_28430"/>